<gene>
    <name evidence="2" type="ORF">SAMN05421872_11272</name>
</gene>
<evidence type="ECO:0000313" key="3">
    <source>
        <dbReference type="Proteomes" id="UP000199034"/>
    </source>
</evidence>
<evidence type="ECO:0000313" key="2">
    <source>
        <dbReference type="EMBL" id="SDD90448.1"/>
    </source>
</evidence>
<dbReference type="AlphaFoldDB" id="A0A1G6YJ99"/>
<dbReference type="STRING" id="1045774.SAMN05421872_11272"/>
<dbReference type="Proteomes" id="UP000199034">
    <property type="component" value="Unassembled WGS sequence"/>
</dbReference>
<organism evidence="2 3">
    <name type="scientific">Nocardioides lianchengensis</name>
    <dbReference type="NCBI Taxonomy" id="1045774"/>
    <lineage>
        <taxon>Bacteria</taxon>
        <taxon>Bacillati</taxon>
        <taxon>Actinomycetota</taxon>
        <taxon>Actinomycetes</taxon>
        <taxon>Propionibacteriales</taxon>
        <taxon>Nocardioidaceae</taxon>
        <taxon>Nocardioides</taxon>
    </lineage>
</organism>
<reference evidence="3" key="1">
    <citation type="submission" date="2016-10" db="EMBL/GenBank/DDBJ databases">
        <authorList>
            <person name="Varghese N."/>
            <person name="Submissions S."/>
        </authorList>
    </citation>
    <scope>NUCLEOTIDE SEQUENCE [LARGE SCALE GENOMIC DNA]</scope>
    <source>
        <strain evidence="3">CGMCC 4.6858</strain>
    </source>
</reference>
<dbReference type="EMBL" id="FMZM01000012">
    <property type="protein sequence ID" value="SDD90448.1"/>
    <property type="molecule type" value="Genomic_DNA"/>
</dbReference>
<keyword evidence="1" id="KW-0732">Signal</keyword>
<evidence type="ECO:0000256" key="1">
    <source>
        <dbReference type="SAM" id="SignalP"/>
    </source>
</evidence>
<feature type="chain" id="PRO_5011477822" description="Carboxypeptidase regulatory-like domain-containing protein" evidence="1">
    <location>
        <begin position="33"/>
        <end position="683"/>
    </location>
</feature>
<feature type="signal peptide" evidence="1">
    <location>
        <begin position="1"/>
        <end position="32"/>
    </location>
</feature>
<sequence>MQLSKLGQGLAISAVSALAITGLAVTAPPALAADGPGVRLLSQYDAVASTRSDGAADGTIALTAEKVDQQAAVTFEYNADPAAGDLDPGWVQVTGTATSESGYETLLWAPAPEQVDKVIALRAVATTETAGGPTVTYSTRNSVELSGPGSGVNSVGLQTGSSSTTDANFFAPPYTTSTPLPTTLRIDGTTSANDGAVELSVWHSADGAFRGQIAAAVEATPVKIPETGNQIFPGGEFDGVLDITAFDAEAGDTLAVRAERDSDDVKPVVLRAQTISQVFLASGFSTSSQATTFTLAVGDQDEDRIAGAEVRRSSDGSLVGYTDAAGEVTVTQPNSSAATYYANSTDVDAFEEGVDVVSAPVETPAYEPVATSTRAVLADGPVFDDREYAAGDIALQVLDQEGSPMAAAEELEYRLFRTGQEPPALAQGSTDANGRLVVPFDPSGTDGEYTLAFTTPASAGGQPVEPVTFVAGDAVLGLTPVKGRAASGTEIRYAGTLSVEGEPLAGRTVDLGYTRGTELVPGAQADAALLLDGARRLSGAVTTDTDGTFAVTVDDLAERGRPTETGGQLRVAARGLADRVDATADFGSGKGTAKLRLAGSGNGARADRLRISGPPSVAGERVRVFARSSGGSWRPVKTLRLNDDGDTSLSVRDRNGSQVTRYYVKLLSSLRVTASKSNARRLR</sequence>
<accession>A0A1G6YJ99</accession>
<evidence type="ECO:0008006" key="4">
    <source>
        <dbReference type="Google" id="ProtNLM"/>
    </source>
</evidence>
<keyword evidence="3" id="KW-1185">Reference proteome</keyword>
<protein>
    <recommendedName>
        <fullName evidence="4">Carboxypeptidase regulatory-like domain-containing protein</fullName>
    </recommendedName>
</protein>
<proteinExistence type="predicted"/>
<name>A0A1G6YJ99_9ACTN</name>